<feature type="compositionally biased region" description="Basic and acidic residues" evidence="1">
    <location>
        <begin position="1"/>
        <end position="16"/>
    </location>
</feature>
<proteinExistence type="predicted"/>
<feature type="compositionally biased region" description="Basic and acidic residues" evidence="1">
    <location>
        <begin position="83"/>
        <end position="95"/>
    </location>
</feature>
<comment type="caution">
    <text evidence="2">The sequence shown here is derived from an EMBL/GenBank/DDBJ whole genome shotgun (WGS) entry which is preliminary data.</text>
</comment>
<sequence>MGKSENKQEKAEENEPKLSPNSIQNSKEAYPTSENKKSPKNSLKVDTSNNIGIPQQSQNTEHHSANVSHTEYRFKSNSNELPTDTRPERIQRPEDLKRAQYLTTNSTIDEVEKEDLTKVKNNVKKPPSCWITASWILTWWAPPFLLRTFGK</sequence>
<name>A0ABP9YDN4_9FUNG</name>
<evidence type="ECO:0000256" key="1">
    <source>
        <dbReference type="SAM" id="MobiDB-lite"/>
    </source>
</evidence>
<dbReference type="EMBL" id="BAABUJ010000037">
    <property type="protein sequence ID" value="GAA5804740.1"/>
    <property type="molecule type" value="Genomic_DNA"/>
</dbReference>
<accession>A0ABP9YDN4</accession>
<keyword evidence="3" id="KW-1185">Reference proteome</keyword>
<feature type="compositionally biased region" description="Polar residues" evidence="1">
    <location>
        <begin position="40"/>
        <end position="59"/>
    </location>
</feature>
<evidence type="ECO:0000313" key="2">
    <source>
        <dbReference type="EMBL" id="GAA5804740.1"/>
    </source>
</evidence>
<dbReference type="Proteomes" id="UP001476247">
    <property type="component" value="Unassembled WGS sequence"/>
</dbReference>
<gene>
    <name evidence="2" type="ORF">HPULCUR_010246</name>
</gene>
<reference evidence="2 3" key="1">
    <citation type="submission" date="2024-04" db="EMBL/GenBank/DDBJ databases">
        <title>genome sequences of Mucor flavus KT1a and Helicostylum pulchrum KT1b strains isolation_sourced from the surface of a dry-aged beef.</title>
        <authorList>
            <person name="Toyotome T."/>
            <person name="Hosono M."/>
            <person name="Torimaru M."/>
            <person name="Fukuda K."/>
            <person name="Mikami N."/>
        </authorList>
    </citation>
    <scope>NUCLEOTIDE SEQUENCE [LARGE SCALE GENOMIC DNA]</scope>
    <source>
        <strain evidence="2 3">KT1b</strain>
    </source>
</reference>
<feature type="compositionally biased region" description="Basic and acidic residues" evidence="1">
    <location>
        <begin position="60"/>
        <end position="74"/>
    </location>
</feature>
<feature type="region of interest" description="Disordered" evidence="1">
    <location>
        <begin position="1"/>
        <end position="95"/>
    </location>
</feature>
<evidence type="ECO:0000313" key="3">
    <source>
        <dbReference type="Proteomes" id="UP001476247"/>
    </source>
</evidence>
<organism evidence="2 3">
    <name type="scientific">Helicostylum pulchrum</name>
    <dbReference type="NCBI Taxonomy" id="562976"/>
    <lineage>
        <taxon>Eukaryota</taxon>
        <taxon>Fungi</taxon>
        <taxon>Fungi incertae sedis</taxon>
        <taxon>Mucoromycota</taxon>
        <taxon>Mucoromycotina</taxon>
        <taxon>Mucoromycetes</taxon>
        <taxon>Mucorales</taxon>
        <taxon>Mucorineae</taxon>
        <taxon>Mucoraceae</taxon>
        <taxon>Helicostylum</taxon>
    </lineage>
</organism>
<protein>
    <submittedName>
        <fullName evidence="2">Uncharacterized protein</fullName>
    </submittedName>
</protein>